<evidence type="ECO:0000256" key="11">
    <source>
        <dbReference type="ARBA" id="ARBA00022917"/>
    </source>
</evidence>
<feature type="binding site" evidence="14">
    <location>
        <position position="741"/>
    </location>
    <ligand>
        <name>Zn(2+)</name>
        <dbReference type="ChEBI" id="CHEBI:29105"/>
    </ligand>
</feature>
<dbReference type="Gene3D" id="3.30.930.10">
    <property type="entry name" value="Bira Bifunctional Protein, Domain 2"/>
    <property type="match status" value="1"/>
</dbReference>
<evidence type="ECO:0000256" key="8">
    <source>
        <dbReference type="ARBA" id="ARBA00022833"/>
    </source>
</evidence>
<keyword evidence="17" id="KW-1185">Reference proteome</keyword>
<dbReference type="EC" id="6.1.1.7" evidence="2"/>
<evidence type="ECO:0000313" key="17">
    <source>
        <dbReference type="Proteomes" id="UP001209878"/>
    </source>
</evidence>
<dbReference type="SUPFAM" id="SSF50447">
    <property type="entry name" value="Translation proteins"/>
    <property type="match status" value="1"/>
</dbReference>
<evidence type="ECO:0000256" key="4">
    <source>
        <dbReference type="ARBA" id="ARBA00022555"/>
    </source>
</evidence>
<dbReference type="PANTHER" id="PTHR11777:SF9">
    <property type="entry name" value="ALANINE--TRNA LIGASE, CYTOPLASMIC"/>
    <property type="match status" value="1"/>
</dbReference>
<dbReference type="InterPro" id="IPR009000">
    <property type="entry name" value="Transl_B-barrel_sf"/>
</dbReference>
<evidence type="ECO:0000256" key="2">
    <source>
        <dbReference type="ARBA" id="ARBA00013168"/>
    </source>
</evidence>
<dbReference type="SUPFAM" id="SSF55186">
    <property type="entry name" value="ThrRS/AlaRS common domain"/>
    <property type="match status" value="1"/>
</dbReference>
<dbReference type="PRINTS" id="PR00980">
    <property type="entry name" value="TRNASYNTHALA"/>
</dbReference>
<dbReference type="SUPFAM" id="SSF101353">
    <property type="entry name" value="Putative anticodon-binding domain of alanyl-tRNA synthetase (AlaRS)"/>
    <property type="match status" value="1"/>
</dbReference>
<feature type="binding site" evidence="14">
    <location>
        <position position="737"/>
    </location>
    <ligand>
        <name>Zn(2+)</name>
        <dbReference type="ChEBI" id="CHEBI:29105"/>
    </ligand>
</feature>
<dbReference type="PANTHER" id="PTHR11777">
    <property type="entry name" value="ALANYL-TRNA SYNTHETASE"/>
    <property type="match status" value="1"/>
</dbReference>
<dbReference type="GO" id="GO:0008270">
    <property type="term" value="F:zinc ion binding"/>
    <property type="evidence" value="ECO:0007669"/>
    <property type="project" value="UniProtKB-UniRule"/>
</dbReference>
<keyword evidence="10 14" id="KW-0694">RNA-binding</keyword>
<dbReference type="NCBIfam" id="TIGR00344">
    <property type="entry name" value="alaS"/>
    <property type="match status" value="1"/>
</dbReference>
<dbReference type="InterPro" id="IPR023033">
    <property type="entry name" value="Ala_tRNA_ligase_euk/bac"/>
</dbReference>
<accession>A0AAD9NNW7</accession>
<dbReference type="HAMAP" id="MF_00036_B">
    <property type="entry name" value="Ala_tRNA_synth_B"/>
    <property type="match status" value="1"/>
</dbReference>
<keyword evidence="12 14" id="KW-0030">Aminoacyl-tRNA synthetase</keyword>
<dbReference type="Pfam" id="PF07973">
    <property type="entry name" value="tRNA_SAD"/>
    <property type="match status" value="1"/>
</dbReference>
<evidence type="ECO:0000256" key="13">
    <source>
        <dbReference type="ARBA" id="ARBA00048300"/>
    </source>
</evidence>
<dbReference type="SMART" id="SM00863">
    <property type="entry name" value="tRNA_SAD"/>
    <property type="match status" value="1"/>
</dbReference>
<dbReference type="InterPro" id="IPR012947">
    <property type="entry name" value="tRNA_SAD"/>
</dbReference>
<comment type="subunit">
    <text evidence="14">Monomer.</text>
</comment>
<dbReference type="AlphaFoldDB" id="A0AAD9NNW7"/>
<comment type="caution">
    <text evidence="16">The sequence shown here is derived from an EMBL/GenBank/DDBJ whole genome shotgun (WGS) entry which is preliminary data.</text>
</comment>
<dbReference type="GO" id="GO:0004813">
    <property type="term" value="F:alanine-tRNA ligase activity"/>
    <property type="evidence" value="ECO:0007669"/>
    <property type="project" value="UniProtKB-UniRule"/>
</dbReference>
<protein>
    <recommendedName>
        <fullName evidence="3">Alanine--tRNA ligase</fullName>
        <ecNumber evidence="2">6.1.1.7</ecNumber>
    </recommendedName>
</protein>
<dbReference type="SUPFAM" id="SSF55681">
    <property type="entry name" value="Class II aaRS and biotin synthetases"/>
    <property type="match status" value="1"/>
</dbReference>
<reference evidence="16" key="1">
    <citation type="journal article" date="2023" name="Mol. Biol. Evol.">
        <title>Third-Generation Sequencing Reveals the Adaptive Role of the Epigenome in Three Deep-Sea Polychaetes.</title>
        <authorList>
            <person name="Perez M."/>
            <person name="Aroh O."/>
            <person name="Sun Y."/>
            <person name="Lan Y."/>
            <person name="Juniper S.K."/>
            <person name="Young C.R."/>
            <person name="Angers B."/>
            <person name="Qian P.Y."/>
        </authorList>
    </citation>
    <scope>NUCLEOTIDE SEQUENCE</scope>
    <source>
        <strain evidence="16">R07B-5</strain>
    </source>
</reference>
<name>A0AAD9NNW7_RIDPI</name>
<evidence type="ECO:0000259" key="15">
    <source>
        <dbReference type="PROSITE" id="PS50860"/>
    </source>
</evidence>
<evidence type="ECO:0000256" key="6">
    <source>
        <dbReference type="ARBA" id="ARBA00022723"/>
    </source>
</evidence>
<dbReference type="InterPro" id="IPR018163">
    <property type="entry name" value="Thr/Ala-tRNA-synth_IIc_edit"/>
</dbReference>
<feature type="binding site" evidence="14">
    <location>
        <position position="622"/>
    </location>
    <ligand>
        <name>Zn(2+)</name>
        <dbReference type="ChEBI" id="CHEBI:29105"/>
    </ligand>
</feature>
<evidence type="ECO:0000256" key="7">
    <source>
        <dbReference type="ARBA" id="ARBA00022741"/>
    </source>
</evidence>
<keyword evidence="11 14" id="KW-0648">Protein biosynthesis</keyword>
<sequence length="983" mass="108773">MYTRTCLLQHNAPHTHTANQAWPSQKVRETFINFFRNRDHLFVPSSSVVPKKDEGTYFINAGMNQFKPVFLGTVDPHSDMASYRRVVNSQKCIRVGGKHNDLDDVGNDLYHHTFFEMLGNWSFGDYFKKEACAMAWDLLTNAYGLPERHLYVTYFGGNEKAGLKPDLECRDIWLEIGIPPERVLPFGMKDNFWEMGETGPCGPCSELHYDHSHSNDARGLVNADSPQVIELWNVVFMQYDRLGDMSLCPLPRHHVDTGMGLERVTAVLQGTTSNYNTDLFLPLFEHIHTTCGVPAYQGRVGIADKGGIDTAYRIIADHARMLTVAISDGLRPGRGGLDSKVRKIVHRCVKQARRVLKAPPGVISSLVPLVVESLGEAFPEIQRNSAETQSILEAEEERYMQTLVEGERALGKALNKFGSITCLTGEQIYELESGRFGVHVPAHILMDLAEDHGIGLNMKEYDEIIDGLKVVSSPDVVCDNLVLSQHDMAHLKDSGIACTQDDFKYHHMSDDGTYEFPTVDGTVVALKHDGKFVENVIQGDRCGVLVDKTCFYAESGGQNSDCGLITTLEGSIIMVDKVQELQNYILHLGQVEEGTVKVGEKVTLSIDKTSRQQCMNNHTATHLLNHSLNCILGNVQQRGSMVGPEKFTFDFSCSKSTISQQDLAAVSEHVNRVIEERQVVYMKEEPLAEVRHIRGLHTVNDVVYPTSVRVVSVGVPVDELLANPKSELGLQHSVELCGGTHVDNTGHLGALVITNFLGMTQGTKRVVGVTGASARQAMDNGKKLRSLLDDLCQWTNTGHKRALWVETAATIEKSLSGQDVLLSKIDRDDIERALQSLQINVLSAEKNKSVKELLRQDVAALLEAVEEQAVVSKFKFEKARDMVAVLAAAKPTKALVLLSPPSDSDRRRIVQCVVYVPEDFGRHVTAAEVGVHMCSAVANGNQRQPKGKFSKNTNISLVTFSDEDSLQLTRAVQAGKYILGLNS</sequence>
<dbReference type="PROSITE" id="PS50860">
    <property type="entry name" value="AA_TRNA_LIGASE_II_ALA"/>
    <property type="match status" value="1"/>
</dbReference>
<dbReference type="InterPro" id="IPR002318">
    <property type="entry name" value="Ala-tRNA-lgiase_IIc"/>
</dbReference>
<evidence type="ECO:0000256" key="9">
    <source>
        <dbReference type="ARBA" id="ARBA00022840"/>
    </source>
</evidence>
<keyword evidence="9 14" id="KW-0067">ATP-binding</keyword>
<evidence type="ECO:0000256" key="12">
    <source>
        <dbReference type="ARBA" id="ARBA00023146"/>
    </source>
</evidence>
<dbReference type="GO" id="GO:0006419">
    <property type="term" value="P:alanyl-tRNA aminoacylation"/>
    <property type="evidence" value="ECO:0007669"/>
    <property type="project" value="InterPro"/>
</dbReference>
<dbReference type="FunFam" id="3.30.980.10:FF:000004">
    <property type="entry name" value="Alanine--tRNA ligase, cytoplasmic"/>
    <property type="match status" value="1"/>
</dbReference>
<dbReference type="Proteomes" id="UP001209878">
    <property type="component" value="Unassembled WGS sequence"/>
</dbReference>
<feature type="domain" description="Alanyl-transfer RNA synthetases family profile" evidence="15">
    <location>
        <begin position="22"/>
        <end position="780"/>
    </location>
</feature>
<evidence type="ECO:0000256" key="14">
    <source>
        <dbReference type="HAMAP-Rule" id="MF_03133"/>
    </source>
</evidence>
<keyword evidence="6 14" id="KW-0479">Metal-binding</keyword>
<dbReference type="InterPro" id="IPR045864">
    <property type="entry name" value="aa-tRNA-synth_II/BPL/LPL"/>
</dbReference>
<comment type="similarity">
    <text evidence="1">Belongs to the class-II aminoacyl-tRNA synthetase family. Alax-L subfamily.</text>
</comment>
<dbReference type="Gene3D" id="2.40.30.130">
    <property type="match status" value="1"/>
</dbReference>
<comment type="cofactor">
    <cofactor evidence="14">
        <name>Zn(2+)</name>
        <dbReference type="ChEBI" id="CHEBI:29105"/>
    </cofactor>
    <text evidence="14">Binds 1 zinc ion per subunit.</text>
</comment>
<dbReference type="InterPro" id="IPR018165">
    <property type="entry name" value="Ala-tRNA-synth_IIc_core"/>
</dbReference>
<comment type="catalytic activity">
    <reaction evidence="13 14">
        <text>tRNA(Ala) + L-alanine + ATP = L-alanyl-tRNA(Ala) + AMP + diphosphate</text>
        <dbReference type="Rhea" id="RHEA:12540"/>
        <dbReference type="Rhea" id="RHEA-COMP:9657"/>
        <dbReference type="Rhea" id="RHEA-COMP:9923"/>
        <dbReference type="ChEBI" id="CHEBI:30616"/>
        <dbReference type="ChEBI" id="CHEBI:33019"/>
        <dbReference type="ChEBI" id="CHEBI:57972"/>
        <dbReference type="ChEBI" id="CHEBI:78442"/>
        <dbReference type="ChEBI" id="CHEBI:78497"/>
        <dbReference type="ChEBI" id="CHEBI:456215"/>
        <dbReference type="EC" id="6.1.1.7"/>
    </reaction>
</comment>
<dbReference type="Pfam" id="PF01411">
    <property type="entry name" value="tRNA-synt_2c"/>
    <property type="match status" value="1"/>
</dbReference>
<evidence type="ECO:0000256" key="5">
    <source>
        <dbReference type="ARBA" id="ARBA00022598"/>
    </source>
</evidence>
<keyword evidence="4 14" id="KW-0820">tRNA-binding</keyword>
<dbReference type="CDD" id="cd00673">
    <property type="entry name" value="AlaRS_core"/>
    <property type="match status" value="1"/>
</dbReference>
<dbReference type="InterPro" id="IPR018164">
    <property type="entry name" value="Ala-tRNA-synth_IIc_N"/>
</dbReference>
<comment type="domain">
    <text evidence="14">Consists of three domains; the N-terminal catalytic domain, the editing domain and the C-terminal C-Ala domain. The editing domain removes incorrectly charged amino acids, while the C-Ala domain, along with tRNA(Ala), serves as a bridge to cooperatively bring together the editing and aminoacylation centers thus stimulating deacylation of misacylated tRNAs.</text>
</comment>
<evidence type="ECO:0000256" key="10">
    <source>
        <dbReference type="ARBA" id="ARBA00022884"/>
    </source>
</evidence>
<organism evidence="16 17">
    <name type="scientific">Ridgeia piscesae</name>
    <name type="common">Tubeworm</name>
    <dbReference type="NCBI Taxonomy" id="27915"/>
    <lineage>
        <taxon>Eukaryota</taxon>
        <taxon>Metazoa</taxon>
        <taxon>Spiralia</taxon>
        <taxon>Lophotrochozoa</taxon>
        <taxon>Annelida</taxon>
        <taxon>Polychaeta</taxon>
        <taxon>Sedentaria</taxon>
        <taxon>Canalipalpata</taxon>
        <taxon>Sabellida</taxon>
        <taxon>Siboglinidae</taxon>
        <taxon>Ridgeia</taxon>
    </lineage>
</organism>
<proteinExistence type="inferred from homology"/>
<gene>
    <name evidence="16" type="ORF">NP493_835g03004</name>
</gene>
<dbReference type="InterPro" id="IPR050058">
    <property type="entry name" value="Ala-tRNA_ligase"/>
</dbReference>
<dbReference type="FunFam" id="3.30.930.10:FF:000011">
    <property type="entry name" value="Alanine--tRNA ligase, cytoplasmic"/>
    <property type="match status" value="1"/>
</dbReference>
<dbReference type="GO" id="GO:0000049">
    <property type="term" value="F:tRNA binding"/>
    <property type="evidence" value="ECO:0007669"/>
    <property type="project" value="UniProtKB-KW"/>
</dbReference>
<keyword evidence="7 14" id="KW-0547">Nucleotide-binding</keyword>
<keyword evidence="8 14" id="KW-0862">Zinc</keyword>
<dbReference type="InterPro" id="IPR018162">
    <property type="entry name" value="Ala-tRNA-ligase_IIc_anticod-bd"/>
</dbReference>
<evidence type="ECO:0000256" key="1">
    <source>
        <dbReference type="ARBA" id="ARBA00008429"/>
    </source>
</evidence>
<evidence type="ECO:0000313" key="16">
    <source>
        <dbReference type="EMBL" id="KAK2174024.1"/>
    </source>
</evidence>
<dbReference type="Gene3D" id="3.30.980.10">
    <property type="entry name" value="Threonyl-trna Synthetase, Chain A, domain 2"/>
    <property type="match status" value="1"/>
</dbReference>
<comment type="function">
    <text evidence="14">Catalyzes the attachment of alanine to tRNA(Ala) in a two-step reaction: alanine is first activated by ATP to form Ala-AMP and then transferred to the acceptor end of tRNA(Ala). Also edits incorrectly charged tRNA(Ala) via its editing domain.</text>
</comment>
<dbReference type="GO" id="GO:0002161">
    <property type="term" value="F:aminoacyl-tRNA deacylase activity"/>
    <property type="evidence" value="ECO:0007669"/>
    <property type="project" value="TreeGrafter"/>
</dbReference>
<dbReference type="EMBL" id="JAODUO010000834">
    <property type="protein sequence ID" value="KAK2174024.1"/>
    <property type="molecule type" value="Genomic_DNA"/>
</dbReference>
<keyword evidence="5 14" id="KW-0436">Ligase</keyword>
<feature type="binding site" evidence="14">
    <location>
        <position position="618"/>
    </location>
    <ligand>
        <name>Zn(2+)</name>
        <dbReference type="ChEBI" id="CHEBI:29105"/>
    </ligand>
</feature>
<dbReference type="GO" id="GO:0005739">
    <property type="term" value="C:mitochondrion"/>
    <property type="evidence" value="ECO:0007669"/>
    <property type="project" value="TreeGrafter"/>
</dbReference>
<evidence type="ECO:0000256" key="3">
    <source>
        <dbReference type="ARBA" id="ARBA00017959"/>
    </source>
</evidence>
<dbReference type="GO" id="GO:0005524">
    <property type="term" value="F:ATP binding"/>
    <property type="evidence" value="ECO:0007669"/>
    <property type="project" value="UniProtKB-UniRule"/>
</dbReference>